<accession>A0A0F9VTH3</accession>
<sequence>MMLAKAMGSEGLADDAGPAEREVAARYDELHATMSETKPIWWPDDHPLHTLDDVAHTDKPTTVEKTLQEFIEKLETTEWDGSYTPPFYEEMIANYDAFIAAESPDEALNT</sequence>
<gene>
    <name evidence="2" type="ORF">LCGC14_0043440</name>
</gene>
<name>A0A0F9VTH3_9ZZZZ</name>
<reference evidence="2" key="1">
    <citation type="journal article" date="2015" name="Nature">
        <title>Complex archaea that bridge the gap between prokaryotes and eukaryotes.</title>
        <authorList>
            <person name="Spang A."/>
            <person name="Saw J.H."/>
            <person name="Jorgensen S.L."/>
            <person name="Zaremba-Niedzwiedzka K."/>
            <person name="Martijn J."/>
            <person name="Lind A.E."/>
            <person name="van Eijk R."/>
            <person name="Schleper C."/>
            <person name="Guy L."/>
            <person name="Ettema T.J."/>
        </authorList>
    </citation>
    <scope>NUCLEOTIDE SEQUENCE</scope>
</reference>
<evidence type="ECO:0000313" key="2">
    <source>
        <dbReference type="EMBL" id="KKO08406.1"/>
    </source>
</evidence>
<proteinExistence type="predicted"/>
<comment type="caution">
    <text evidence="2">The sequence shown here is derived from an EMBL/GenBank/DDBJ whole genome shotgun (WGS) entry which is preliminary data.</text>
</comment>
<dbReference type="AlphaFoldDB" id="A0A0F9VTH3"/>
<organism evidence="2">
    <name type="scientific">marine sediment metagenome</name>
    <dbReference type="NCBI Taxonomy" id="412755"/>
    <lineage>
        <taxon>unclassified sequences</taxon>
        <taxon>metagenomes</taxon>
        <taxon>ecological metagenomes</taxon>
    </lineage>
</organism>
<evidence type="ECO:0000256" key="1">
    <source>
        <dbReference type="SAM" id="MobiDB-lite"/>
    </source>
</evidence>
<dbReference type="EMBL" id="LAZR01000009">
    <property type="protein sequence ID" value="KKO08406.1"/>
    <property type="molecule type" value="Genomic_DNA"/>
</dbReference>
<protein>
    <submittedName>
        <fullName evidence="2">Uncharacterized protein</fullName>
    </submittedName>
</protein>
<feature type="region of interest" description="Disordered" evidence="1">
    <location>
        <begin position="1"/>
        <end position="20"/>
    </location>
</feature>